<sequence length="95" mass="11227">MALLAKQGWRILSRQTSLLSRILKARYFPRSDLLEAKVGYNPSFTWRSIWAAIEVLKMGCRWRIGDGRQVRIWCLVTQTRSRGPEWLTWHHSRDG</sequence>
<evidence type="ECO:0000313" key="1">
    <source>
        <dbReference type="EMBL" id="KAL0458058.1"/>
    </source>
</evidence>
<gene>
    <name evidence="1" type="ORF">Slati_0433000</name>
</gene>
<reference evidence="1" key="1">
    <citation type="submission" date="2020-06" db="EMBL/GenBank/DDBJ databases">
        <authorList>
            <person name="Li T."/>
            <person name="Hu X."/>
            <person name="Zhang T."/>
            <person name="Song X."/>
            <person name="Zhang H."/>
            <person name="Dai N."/>
            <person name="Sheng W."/>
            <person name="Hou X."/>
            <person name="Wei L."/>
        </authorList>
    </citation>
    <scope>NUCLEOTIDE SEQUENCE</scope>
    <source>
        <strain evidence="1">KEN1</strain>
        <tissue evidence="1">Leaf</tissue>
    </source>
</reference>
<name>A0AAW2XVN3_9LAMI</name>
<reference evidence="1" key="2">
    <citation type="journal article" date="2024" name="Plant">
        <title>Genomic evolution and insights into agronomic trait innovations of Sesamum species.</title>
        <authorList>
            <person name="Miao H."/>
            <person name="Wang L."/>
            <person name="Qu L."/>
            <person name="Liu H."/>
            <person name="Sun Y."/>
            <person name="Le M."/>
            <person name="Wang Q."/>
            <person name="Wei S."/>
            <person name="Zheng Y."/>
            <person name="Lin W."/>
            <person name="Duan Y."/>
            <person name="Cao H."/>
            <person name="Xiong S."/>
            <person name="Wang X."/>
            <person name="Wei L."/>
            <person name="Li C."/>
            <person name="Ma Q."/>
            <person name="Ju M."/>
            <person name="Zhao R."/>
            <person name="Li G."/>
            <person name="Mu C."/>
            <person name="Tian Q."/>
            <person name="Mei H."/>
            <person name="Zhang T."/>
            <person name="Gao T."/>
            <person name="Zhang H."/>
        </authorList>
    </citation>
    <scope>NUCLEOTIDE SEQUENCE</scope>
    <source>
        <strain evidence="1">KEN1</strain>
    </source>
</reference>
<dbReference type="AlphaFoldDB" id="A0AAW2XVN3"/>
<comment type="caution">
    <text evidence="1">The sequence shown here is derived from an EMBL/GenBank/DDBJ whole genome shotgun (WGS) entry which is preliminary data.</text>
</comment>
<protein>
    <submittedName>
        <fullName evidence="1">Mitochondrial protein</fullName>
    </submittedName>
</protein>
<proteinExistence type="predicted"/>
<organism evidence="1">
    <name type="scientific">Sesamum latifolium</name>
    <dbReference type="NCBI Taxonomy" id="2727402"/>
    <lineage>
        <taxon>Eukaryota</taxon>
        <taxon>Viridiplantae</taxon>
        <taxon>Streptophyta</taxon>
        <taxon>Embryophyta</taxon>
        <taxon>Tracheophyta</taxon>
        <taxon>Spermatophyta</taxon>
        <taxon>Magnoliopsida</taxon>
        <taxon>eudicotyledons</taxon>
        <taxon>Gunneridae</taxon>
        <taxon>Pentapetalae</taxon>
        <taxon>asterids</taxon>
        <taxon>lamiids</taxon>
        <taxon>Lamiales</taxon>
        <taxon>Pedaliaceae</taxon>
        <taxon>Sesamum</taxon>
    </lineage>
</organism>
<dbReference type="EMBL" id="JACGWN010000002">
    <property type="protein sequence ID" value="KAL0458058.1"/>
    <property type="molecule type" value="Genomic_DNA"/>
</dbReference>
<accession>A0AAW2XVN3</accession>